<dbReference type="InterPro" id="IPR046960">
    <property type="entry name" value="PPR_At4g14850-like_plant"/>
</dbReference>
<keyword evidence="4" id="KW-1185">Reference proteome</keyword>
<protein>
    <recommendedName>
        <fullName evidence="5">Pentatricopeptide repeat-containing protein</fullName>
    </recommendedName>
</protein>
<feature type="repeat" description="PPR" evidence="2">
    <location>
        <begin position="376"/>
        <end position="406"/>
    </location>
</feature>
<evidence type="ECO:0000256" key="1">
    <source>
        <dbReference type="ARBA" id="ARBA00022737"/>
    </source>
</evidence>
<dbReference type="PROSITE" id="PS51375">
    <property type="entry name" value="PPR"/>
    <property type="match status" value="4"/>
</dbReference>
<dbReference type="PANTHER" id="PTHR47926">
    <property type="entry name" value="PENTATRICOPEPTIDE REPEAT-CONTAINING PROTEIN"/>
    <property type="match status" value="1"/>
</dbReference>
<feature type="repeat" description="PPR" evidence="2">
    <location>
        <begin position="407"/>
        <end position="441"/>
    </location>
</feature>
<feature type="repeat" description="PPR" evidence="2">
    <location>
        <begin position="194"/>
        <end position="228"/>
    </location>
</feature>
<evidence type="ECO:0008006" key="5">
    <source>
        <dbReference type="Google" id="ProtNLM"/>
    </source>
</evidence>
<organism evidence="3 4">
    <name type="scientific">Linum tenue</name>
    <dbReference type="NCBI Taxonomy" id="586396"/>
    <lineage>
        <taxon>Eukaryota</taxon>
        <taxon>Viridiplantae</taxon>
        <taxon>Streptophyta</taxon>
        <taxon>Embryophyta</taxon>
        <taxon>Tracheophyta</taxon>
        <taxon>Spermatophyta</taxon>
        <taxon>Magnoliopsida</taxon>
        <taxon>eudicotyledons</taxon>
        <taxon>Gunneridae</taxon>
        <taxon>Pentapetalae</taxon>
        <taxon>rosids</taxon>
        <taxon>fabids</taxon>
        <taxon>Malpighiales</taxon>
        <taxon>Linaceae</taxon>
        <taxon>Linum</taxon>
    </lineage>
</organism>
<dbReference type="GO" id="GO:0009451">
    <property type="term" value="P:RNA modification"/>
    <property type="evidence" value="ECO:0007669"/>
    <property type="project" value="InterPro"/>
</dbReference>
<dbReference type="Proteomes" id="UP001154282">
    <property type="component" value="Unassembled WGS sequence"/>
</dbReference>
<dbReference type="EMBL" id="CAMGYJ010000006">
    <property type="protein sequence ID" value="CAI0440033.1"/>
    <property type="molecule type" value="Genomic_DNA"/>
</dbReference>
<dbReference type="NCBIfam" id="TIGR00756">
    <property type="entry name" value="PPR"/>
    <property type="match status" value="3"/>
</dbReference>
<dbReference type="InterPro" id="IPR011990">
    <property type="entry name" value="TPR-like_helical_dom_sf"/>
</dbReference>
<dbReference type="Pfam" id="PF13041">
    <property type="entry name" value="PPR_2"/>
    <property type="match status" value="2"/>
</dbReference>
<evidence type="ECO:0000313" key="3">
    <source>
        <dbReference type="EMBL" id="CAI0440033.1"/>
    </source>
</evidence>
<dbReference type="PANTHER" id="PTHR47926:SF436">
    <property type="entry name" value="PENTATRICOPEPTIDE REPEAT-CONTAINING PROTEIN ELI1, CHLOROPLASTIC-LIKE ISOFORM X2"/>
    <property type="match status" value="1"/>
</dbReference>
<comment type="caution">
    <text evidence="3">The sequence shown here is derived from an EMBL/GenBank/DDBJ whole genome shotgun (WGS) entry which is preliminary data.</text>
</comment>
<feature type="repeat" description="PPR" evidence="2">
    <location>
        <begin position="300"/>
        <end position="334"/>
    </location>
</feature>
<dbReference type="Pfam" id="PF20431">
    <property type="entry name" value="E_motif"/>
    <property type="match status" value="1"/>
</dbReference>
<dbReference type="InterPro" id="IPR002885">
    <property type="entry name" value="PPR_rpt"/>
</dbReference>
<sequence length="623" mass="69916">MFPVFIKHFPAAFRTRCSSSIHSLHFSSSSDHLNLAALLQGRTPPSHVLQIHARVLRQHAHQDNLIATRLIGHYPSSAALRVFDQLQNPNLFPFNAIIRVLAQEGRSLDSFLVFRRLISVHRLPPNDLTFSFILKACFVSKNSFLVNQIHTHVVKSRFLTDPFVCNALIAAYGKGVDDVGSARKVFDDMPGKSVVCCWTSLISSYVQVGCSEEVMRLFYSMVEENVKPESDTLVSVLSACSELEIDQIEKWVSLFSELVERTGRDDDSINCVLVYLYGKCGRTDKSRERFDCIVSDRKTSVLPWNSMINAYVQNGQPLLALNLFRLMVDDDHPCKPNHVTMVSVLTACAQIGDLELGQWVHEFLKSRGCRGVMESNKFLATALIDMYCKCGSLDNAKEVFRKLTTKDVISFNAMIMGLAVNGEGEDAIHLFEKMQDFALYPNAGTFLGLLWACSHSGLSNKGRKIFNDMISVFRVPPRMEHYACYIDILSRDGQLEEAARVAASMPFKPNNFVWGALLGGCLLHSRLDLAQDVYNRLVEVDPNSSACYVMLANALAGDRRWDDVSVLRWFMREKGVKKQPGSSWVNINGIVHEFVLGSAAHPQMANIYHTLHGLASEMRFLTS</sequence>
<reference evidence="3" key="1">
    <citation type="submission" date="2022-08" db="EMBL/GenBank/DDBJ databases">
        <authorList>
            <person name="Gutierrez-Valencia J."/>
        </authorList>
    </citation>
    <scope>NUCLEOTIDE SEQUENCE</scope>
</reference>
<evidence type="ECO:0000313" key="4">
    <source>
        <dbReference type="Proteomes" id="UP001154282"/>
    </source>
</evidence>
<dbReference type="FunFam" id="1.25.40.10:FF:000344">
    <property type="entry name" value="Pentatricopeptide repeat-containing protein"/>
    <property type="match status" value="1"/>
</dbReference>
<dbReference type="FunFam" id="1.25.40.10:FF:000184">
    <property type="entry name" value="Pentatricopeptide repeat-containing protein, chloroplastic"/>
    <property type="match status" value="1"/>
</dbReference>
<dbReference type="SUPFAM" id="SSF48452">
    <property type="entry name" value="TPR-like"/>
    <property type="match status" value="2"/>
</dbReference>
<keyword evidence="1" id="KW-0677">Repeat</keyword>
<dbReference type="Pfam" id="PF01535">
    <property type="entry name" value="PPR"/>
    <property type="match status" value="1"/>
</dbReference>
<proteinExistence type="predicted"/>
<dbReference type="AlphaFoldDB" id="A0AAV0LZV2"/>
<dbReference type="Gene3D" id="1.25.40.10">
    <property type="entry name" value="Tetratricopeptide repeat domain"/>
    <property type="match status" value="3"/>
</dbReference>
<gene>
    <name evidence="3" type="ORF">LITE_LOCUS26372</name>
</gene>
<name>A0AAV0LZV2_9ROSI</name>
<dbReference type="InterPro" id="IPR046848">
    <property type="entry name" value="E_motif"/>
</dbReference>
<evidence type="ECO:0000256" key="2">
    <source>
        <dbReference type="PROSITE-ProRule" id="PRU00708"/>
    </source>
</evidence>
<accession>A0AAV0LZV2</accession>
<dbReference type="GO" id="GO:0003723">
    <property type="term" value="F:RNA binding"/>
    <property type="evidence" value="ECO:0007669"/>
    <property type="project" value="InterPro"/>
</dbReference>